<dbReference type="EMBL" id="BLAY01000102">
    <property type="protein sequence ID" value="GET40862.1"/>
    <property type="molecule type" value="Genomic_DNA"/>
</dbReference>
<dbReference type="SUPFAM" id="SSF53474">
    <property type="entry name" value="alpha/beta-Hydrolases"/>
    <property type="match status" value="1"/>
</dbReference>
<dbReference type="InterPro" id="IPR001031">
    <property type="entry name" value="Thioesterase"/>
</dbReference>
<dbReference type="AlphaFoldDB" id="A0AAV3XD70"/>
<dbReference type="Gene3D" id="3.40.50.1820">
    <property type="entry name" value="alpha/beta hydrolase"/>
    <property type="match status" value="1"/>
</dbReference>
<comment type="similarity">
    <text evidence="1">Belongs to the thioesterase family.</text>
</comment>
<accession>A0AAV3XD70</accession>
<dbReference type="Proteomes" id="UP001050975">
    <property type="component" value="Unassembled WGS sequence"/>
</dbReference>
<dbReference type="PANTHER" id="PTHR11487">
    <property type="entry name" value="THIOESTERASE"/>
    <property type="match status" value="1"/>
</dbReference>
<organism evidence="3 4">
    <name type="scientific">Microseira wollei NIES-4236</name>
    <dbReference type="NCBI Taxonomy" id="2530354"/>
    <lineage>
        <taxon>Bacteria</taxon>
        <taxon>Bacillati</taxon>
        <taxon>Cyanobacteriota</taxon>
        <taxon>Cyanophyceae</taxon>
        <taxon>Oscillatoriophycideae</taxon>
        <taxon>Aerosakkonematales</taxon>
        <taxon>Aerosakkonemataceae</taxon>
        <taxon>Microseira</taxon>
    </lineage>
</organism>
<name>A0AAV3XD70_9CYAN</name>
<sequence length="256" mass="28755">MSHTQAPTPTSIWIAGSQPNNPQARLRLFCFPYSGGGASTFRIWGKDLPPEIEVCPVQLPGRENRLKEPPFTQLFSLVEILAQVLPFNQIPFAFFGHSMGALISFALARELRRQNKIAPVHLFVSAYRAPQLATPIADLTDEVFDSLVMEELRLAGGIPDFLENERVMQKLLPTIRADMRIVKTYTYSPEAPLDCPISVFGGTEDALVSQSQLSAWREQTRTSFELQLFPGNHFFCNENRKCFLDALSKKLTGRNP</sequence>
<dbReference type="RefSeq" id="WP_226587052.1">
    <property type="nucleotide sequence ID" value="NZ_BLAY01000102.1"/>
</dbReference>
<comment type="caution">
    <text evidence="3">The sequence shown here is derived from an EMBL/GenBank/DDBJ whole genome shotgun (WGS) entry which is preliminary data.</text>
</comment>
<dbReference type="Pfam" id="PF00975">
    <property type="entry name" value="Thioesterase"/>
    <property type="match status" value="1"/>
</dbReference>
<dbReference type="InterPro" id="IPR012223">
    <property type="entry name" value="TEII"/>
</dbReference>
<evidence type="ECO:0000313" key="3">
    <source>
        <dbReference type="EMBL" id="GET40862.1"/>
    </source>
</evidence>
<feature type="domain" description="Thioesterase" evidence="2">
    <location>
        <begin position="27"/>
        <end position="250"/>
    </location>
</feature>
<gene>
    <name evidence="3" type="ORF">MiSe_56740</name>
</gene>
<dbReference type="GO" id="GO:0008610">
    <property type="term" value="P:lipid biosynthetic process"/>
    <property type="evidence" value="ECO:0007669"/>
    <property type="project" value="TreeGrafter"/>
</dbReference>
<reference evidence="3" key="1">
    <citation type="submission" date="2019-10" db="EMBL/GenBank/DDBJ databases">
        <title>Draft genome sequece of Microseira wollei NIES-4236.</title>
        <authorList>
            <person name="Yamaguchi H."/>
            <person name="Suzuki S."/>
            <person name="Kawachi M."/>
        </authorList>
    </citation>
    <scope>NUCLEOTIDE SEQUENCE</scope>
    <source>
        <strain evidence="3">NIES-4236</strain>
    </source>
</reference>
<keyword evidence="4" id="KW-1185">Reference proteome</keyword>
<evidence type="ECO:0000259" key="2">
    <source>
        <dbReference type="Pfam" id="PF00975"/>
    </source>
</evidence>
<dbReference type="GO" id="GO:0016787">
    <property type="term" value="F:hydrolase activity"/>
    <property type="evidence" value="ECO:0007669"/>
    <property type="project" value="UniProtKB-KW"/>
</dbReference>
<evidence type="ECO:0000256" key="1">
    <source>
        <dbReference type="ARBA" id="ARBA00007169"/>
    </source>
</evidence>
<evidence type="ECO:0000313" key="4">
    <source>
        <dbReference type="Proteomes" id="UP001050975"/>
    </source>
</evidence>
<keyword evidence="3" id="KW-0378">Hydrolase</keyword>
<protein>
    <submittedName>
        <fullName evidence="3">Erythronolide synthase., Oleoyl-(Acyl-carrier-protein) hydrolase</fullName>
    </submittedName>
</protein>
<proteinExistence type="inferred from homology"/>
<dbReference type="InterPro" id="IPR029058">
    <property type="entry name" value="AB_hydrolase_fold"/>
</dbReference>
<dbReference type="PANTHER" id="PTHR11487:SF0">
    <property type="entry name" value="S-ACYL FATTY ACID SYNTHASE THIOESTERASE, MEDIUM CHAIN"/>
    <property type="match status" value="1"/>
</dbReference>